<evidence type="ECO:0000313" key="9">
    <source>
        <dbReference type="EMBL" id="ABB15334.1"/>
    </source>
</evidence>
<evidence type="ECO:0000256" key="4">
    <source>
        <dbReference type="ARBA" id="ARBA00022989"/>
    </source>
</evidence>
<dbReference type="AlphaFoldDB" id="Q3AAC2"/>
<accession>Q3AAC2</accession>
<dbReference type="Proteomes" id="UP000002706">
    <property type="component" value="Chromosome"/>
</dbReference>
<dbReference type="InterPro" id="IPR050250">
    <property type="entry name" value="Macrolide_Exporter_MacB"/>
</dbReference>
<feature type="transmembrane region" description="Helical" evidence="7">
    <location>
        <begin position="334"/>
        <end position="356"/>
    </location>
</feature>
<protein>
    <submittedName>
        <fullName evidence="9">Putative permease</fullName>
    </submittedName>
</protein>
<evidence type="ECO:0000256" key="5">
    <source>
        <dbReference type="ARBA" id="ARBA00023136"/>
    </source>
</evidence>
<keyword evidence="2" id="KW-1003">Cell membrane</keyword>
<name>Q3AAC2_CARHZ</name>
<feature type="transmembrane region" description="Helical" evidence="7">
    <location>
        <begin position="249"/>
        <end position="270"/>
    </location>
</feature>
<keyword evidence="3 7" id="KW-0812">Transmembrane</keyword>
<sequence>MRGLNVKSFFLSRRGRLATKTLLVLLVFALFLTIGLTISNLNTYLQTEKEKRGQRIAVTAATEQFSFTYQNITLVSGNYELNFIPESEAVKFYNTFKQQITVYAPKKVRFFTVNGQKTAVIYLDFSEEKKYRPYWEVLGKYPERAGEILAGSDLAREYKLKVGDLIDFGAFKGKVVGILKPTGKNEDGFFFASLKESSAPPDYFLLQAILKPGDDTVKSKAYELFPDLNIDFITGPEEQRFNLLLRYQVFGSVLAVVLLIMGFLLVKSFLENDLLGRSQEIGIFAALGFKTKVIVKIILMEDLLAVLLGVLAAWPLGLMVTKVILQKLAIPYRILLSGINIAFLSSFLIAVGVNYYKLGQILRLPITELLRGNAGD</sequence>
<dbReference type="Pfam" id="PF02687">
    <property type="entry name" value="FtsX"/>
    <property type="match status" value="1"/>
</dbReference>
<dbReference type="PANTHER" id="PTHR30572:SF4">
    <property type="entry name" value="ABC TRANSPORTER PERMEASE YTRF"/>
    <property type="match status" value="1"/>
</dbReference>
<reference evidence="9 10" key="1">
    <citation type="journal article" date="2005" name="PLoS Genet.">
        <title>Life in hot carbon monoxide: the complete genome sequence of Carboxydothermus hydrogenoformans Z-2901.</title>
        <authorList>
            <person name="Wu M."/>
            <person name="Ren Q."/>
            <person name="Durkin A.S."/>
            <person name="Daugherty S.C."/>
            <person name="Brinkac L.M."/>
            <person name="Dodson R.J."/>
            <person name="Madupu R."/>
            <person name="Sullivan S.A."/>
            <person name="Kolonay J.F."/>
            <person name="Haft D.H."/>
            <person name="Nelson W.C."/>
            <person name="Tallon L.J."/>
            <person name="Jones K.M."/>
            <person name="Ulrich L.E."/>
            <person name="Gonzalez J.M."/>
            <person name="Zhulin I.B."/>
            <person name="Robb F.T."/>
            <person name="Eisen J.A."/>
        </authorList>
    </citation>
    <scope>NUCLEOTIDE SEQUENCE [LARGE SCALE GENOMIC DNA]</scope>
    <source>
        <strain evidence="10">ATCC BAA-161 / DSM 6008 / Z-2901</strain>
    </source>
</reference>
<gene>
    <name evidence="9" type="ordered locus">CHY_2093</name>
</gene>
<dbReference type="eggNOG" id="COG0577">
    <property type="taxonomic scope" value="Bacteria"/>
</dbReference>
<dbReference type="InParanoid" id="Q3AAC2"/>
<dbReference type="HOGENOM" id="CLU_000604_8_4_9"/>
<evidence type="ECO:0000313" key="10">
    <source>
        <dbReference type="Proteomes" id="UP000002706"/>
    </source>
</evidence>
<dbReference type="KEGG" id="chy:CHY_2093"/>
<dbReference type="PANTHER" id="PTHR30572">
    <property type="entry name" value="MEMBRANE COMPONENT OF TRANSPORTER-RELATED"/>
    <property type="match status" value="1"/>
</dbReference>
<keyword evidence="4 7" id="KW-1133">Transmembrane helix</keyword>
<dbReference type="RefSeq" id="WP_011344985.1">
    <property type="nucleotide sequence ID" value="NC_007503.1"/>
</dbReference>
<dbReference type="STRING" id="246194.CHY_2093"/>
<proteinExistence type="inferred from homology"/>
<feature type="domain" description="ABC3 transporter permease C-terminal" evidence="8">
    <location>
        <begin position="253"/>
        <end position="356"/>
    </location>
</feature>
<comment type="subcellular location">
    <subcellularLocation>
        <location evidence="1">Cell membrane</location>
        <topology evidence="1">Multi-pass membrane protein</topology>
    </subcellularLocation>
</comment>
<evidence type="ECO:0000256" key="1">
    <source>
        <dbReference type="ARBA" id="ARBA00004651"/>
    </source>
</evidence>
<organism evidence="9 10">
    <name type="scientific">Carboxydothermus hydrogenoformans (strain ATCC BAA-161 / DSM 6008 / Z-2901)</name>
    <dbReference type="NCBI Taxonomy" id="246194"/>
    <lineage>
        <taxon>Bacteria</taxon>
        <taxon>Bacillati</taxon>
        <taxon>Bacillota</taxon>
        <taxon>Clostridia</taxon>
        <taxon>Thermoanaerobacterales</taxon>
        <taxon>Thermoanaerobacteraceae</taxon>
        <taxon>Carboxydothermus</taxon>
    </lineage>
</organism>
<comment type="similarity">
    <text evidence="6">Belongs to the ABC-4 integral membrane protein family.</text>
</comment>
<dbReference type="GO" id="GO:0022857">
    <property type="term" value="F:transmembrane transporter activity"/>
    <property type="evidence" value="ECO:0007669"/>
    <property type="project" value="TreeGrafter"/>
</dbReference>
<evidence type="ECO:0000256" key="7">
    <source>
        <dbReference type="SAM" id="Phobius"/>
    </source>
</evidence>
<keyword evidence="5 7" id="KW-0472">Membrane</keyword>
<keyword evidence="10" id="KW-1185">Reference proteome</keyword>
<dbReference type="GO" id="GO:0005886">
    <property type="term" value="C:plasma membrane"/>
    <property type="evidence" value="ECO:0007669"/>
    <property type="project" value="UniProtKB-SubCell"/>
</dbReference>
<evidence type="ECO:0000256" key="2">
    <source>
        <dbReference type="ARBA" id="ARBA00022475"/>
    </source>
</evidence>
<dbReference type="InterPro" id="IPR003838">
    <property type="entry name" value="ABC3_permease_C"/>
</dbReference>
<evidence type="ECO:0000259" key="8">
    <source>
        <dbReference type="Pfam" id="PF02687"/>
    </source>
</evidence>
<evidence type="ECO:0000256" key="3">
    <source>
        <dbReference type="ARBA" id="ARBA00022692"/>
    </source>
</evidence>
<feature type="transmembrane region" description="Helical" evidence="7">
    <location>
        <begin position="293"/>
        <end position="314"/>
    </location>
</feature>
<dbReference type="EMBL" id="CP000141">
    <property type="protein sequence ID" value="ABB15334.1"/>
    <property type="molecule type" value="Genomic_DNA"/>
</dbReference>
<evidence type="ECO:0000256" key="6">
    <source>
        <dbReference type="ARBA" id="ARBA00038076"/>
    </source>
</evidence>